<protein>
    <submittedName>
        <fullName evidence="3">Transmembrane protein</fullName>
    </submittedName>
</protein>
<dbReference type="AlphaFoldDB" id="A0A1I7ZVX6"/>
<proteinExistence type="predicted"/>
<name>A0A1I7ZVX6_9BILA</name>
<evidence type="ECO:0000313" key="3">
    <source>
        <dbReference type="WBParaSite" id="L893_g3029.t1"/>
    </source>
</evidence>
<reference evidence="3" key="1">
    <citation type="submission" date="2016-11" db="UniProtKB">
        <authorList>
            <consortium name="WormBaseParasite"/>
        </authorList>
    </citation>
    <scope>IDENTIFICATION</scope>
</reference>
<keyword evidence="1" id="KW-1133">Transmembrane helix</keyword>
<keyword evidence="1" id="KW-0812">Transmembrane</keyword>
<dbReference type="WBParaSite" id="L893_g3029.t1">
    <property type="protein sequence ID" value="L893_g3029.t1"/>
    <property type="gene ID" value="L893_g3029"/>
</dbReference>
<sequence>MNVLIFVFCLSFSLLLFGISIAWIDLDLYGSGLYLALVSVVVVVVVLAFCLVGTDEQTAPTVAKQVWSTTRQTIRRYAPMLPVRTLSKQESRHPMIVLHTENGESTRVVVAETPQEVVEEPSLPTSSIQSNTLSPIEELSGNVYL</sequence>
<evidence type="ECO:0000256" key="1">
    <source>
        <dbReference type="SAM" id="Phobius"/>
    </source>
</evidence>
<feature type="transmembrane region" description="Helical" evidence="1">
    <location>
        <begin position="32"/>
        <end position="54"/>
    </location>
</feature>
<keyword evidence="1" id="KW-0472">Membrane</keyword>
<organism evidence="2 3">
    <name type="scientific">Steinernema glaseri</name>
    <dbReference type="NCBI Taxonomy" id="37863"/>
    <lineage>
        <taxon>Eukaryota</taxon>
        <taxon>Metazoa</taxon>
        <taxon>Ecdysozoa</taxon>
        <taxon>Nematoda</taxon>
        <taxon>Chromadorea</taxon>
        <taxon>Rhabditida</taxon>
        <taxon>Tylenchina</taxon>
        <taxon>Panagrolaimomorpha</taxon>
        <taxon>Strongyloidoidea</taxon>
        <taxon>Steinernematidae</taxon>
        <taxon>Steinernema</taxon>
    </lineage>
</organism>
<accession>A0A1I7ZVX6</accession>
<keyword evidence="2" id="KW-1185">Reference proteome</keyword>
<evidence type="ECO:0000313" key="2">
    <source>
        <dbReference type="Proteomes" id="UP000095287"/>
    </source>
</evidence>
<dbReference type="Proteomes" id="UP000095287">
    <property type="component" value="Unplaced"/>
</dbReference>